<accession>A0AAD7UN49</accession>
<dbReference type="Pfam" id="PF13424">
    <property type="entry name" value="TPR_12"/>
    <property type="match status" value="1"/>
</dbReference>
<name>A0AAD7UN49_9STRA</name>
<dbReference type="Gene3D" id="1.25.40.10">
    <property type="entry name" value="Tetratricopeptide repeat domain"/>
    <property type="match status" value="1"/>
</dbReference>
<dbReference type="Proteomes" id="UP001230188">
    <property type="component" value="Unassembled WGS sequence"/>
</dbReference>
<keyword evidence="2" id="KW-1185">Reference proteome</keyword>
<evidence type="ECO:0000313" key="2">
    <source>
        <dbReference type="Proteomes" id="UP001230188"/>
    </source>
</evidence>
<protein>
    <recommendedName>
        <fullName evidence="3">Tetratricopeptide repeat protein</fullName>
    </recommendedName>
</protein>
<gene>
    <name evidence="1" type="ORF">CTAYLR_007737</name>
</gene>
<sequence>MEEEVKRELVHALRHLESGEFGLAEDCYAAALELAIDDPIGSRILGYLARACAAQGKHKMAIAMYERALADSDGLDRVSLELDLVGLYRAVGRDEDADVLRGEVDAKLMKR</sequence>
<dbReference type="SUPFAM" id="SSF48452">
    <property type="entry name" value="TPR-like"/>
    <property type="match status" value="1"/>
</dbReference>
<proteinExistence type="predicted"/>
<dbReference type="InterPro" id="IPR011990">
    <property type="entry name" value="TPR-like_helical_dom_sf"/>
</dbReference>
<organism evidence="1 2">
    <name type="scientific">Chrysophaeum taylorii</name>
    <dbReference type="NCBI Taxonomy" id="2483200"/>
    <lineage>
        <taxon>Eukaryota</taxon>
        <taxon>Sar</taxon>
        <taxon>Stramenopiles</taxon>
        <taxon>Ochrophyta</taxon>
        <taxon>Pelagophyceae</taxon>
        <taxon>Pelagomonadales</taxon>
        <taxon>Pelagomonadaceae</taxon>
        <taxon>Chrysophaeum</taxon>
    </lineage>
</organism>
<dbReference type="AlphaFoldDB" id="A0AAD7UN49"/>
<reference evidence="1" key="1">
    <citation type="submission" date="2023-01" db="EMBL/GenBank/DDBJ databases">
        <title>Metagenome sequencing of chrysophaentin producing Chrysophaeum taylorii.</title>
        <authorList>
            <person name="Davison J."/>
            <person name="Bewley C."/>
        </authorList>
    </citation>
    <scope>NUCLEOTIDE SEQUENCE</scope>
    <source>
        <strain evidence="1">NIES-1699</strain>
    </source>
</reference>
<evidence type="ECO:0000313" key="1">
    <source>
        <dbReference type="EMBL" id="KAJ8611789.1"/>
    </source>
</evidence>
<comment type="caution">
    <text evidence="1">The sequence shown here is derived from an EMBL/GenBank/DDBJ whole genome shotgun (WGS) entry which is preliminary data.</text>
</comment>
<evidence type="ECO:0008006" key="3">
    <source>
        <dbReference type="Google" id="ProtNLM"/>
    </source>
</evidence>
<dbReference type="EMBL" id="JAQMWT010000063">
    <property type="protein sequence ID" value="KAJ8611789.1"/>
    <property type="molecule type" value="Genomic_DNA"/>
</dbReference>